<evidence type="ECO:0000256" key="6">
    <source>
        <dbReference type="ARBA" id="ARBA00023136"/>
    </source>
</evidence>
<proteinExistence type="inferred from homology"/>
<feature type="transmembrane region" description="Helical" evidence="7">
    <location>
        <begin position="81"/>
        <end position="102"/>
    </location>
</feature>
<evidence type="ECO:0000256" key="4">
    <source>
        <dbReference type="ARBA" id="ARBA00022692"/>
    </source>
</evidence>
<dbReference type="Gene3D" id="1.10.3720.10">
    <property type="entry name" value="MetI-like"/>
    <property type="match status" value="1"/>
</dbReference>
<evidence type="ECO:0000313" key="10">
    <source>
        <dbReference type="Proteomes" id="UP001589710"/>
    </source>
</evidence>
<dbReference type="PANTHER" id="PTHR43744">
    <property type="entry name" value="ABC TRANSPORTER PERMEASE PROTEIN MG189-RELATED-RELATED"/>
    <property type="match status" value="1"/>
</dbReference>
<dbReference type="SUPFAM" id="SSF161098">
    <property type="entry name" value="MetI-like"/>
    <property type="match status" value="1"/>
</dbReference>
<dbReference type="RefSeq" id="WP_345518657.1">
    <property type="nucleotide sequence ID" value="NZ_BAAAXD010000047.1"/>
</dbReference>
<comment type="subcellular location">
    <subcellularLocation>
        <location evidence="1 7">Cell membrane</location>
        <topology evidence="1 7">Multi-pass membrane protein</topology>
    </subcellularLocation>
</comment>
<feature type="transmembrane region" description="Helical" evidence="7">
    <location>
        <begin position="20"/>
        <end position="42"/>
    </location>
</feature>
<feature type="transmembrane region" description="Helical" evidence="7">
    <location>
        <begin position="146"/>
        <end position="166"/>
    </location>
</feature>
<dbReference type="PANTHER" id="PTHR43744:SF12">
    <property type="entry name" value="ABC TRANSPORTER PERMEASE PROTEIN MG189-RELATED"/>
    <property type="match status" value="1"/>
</dbReference>
<evidence type="ECO:0000313" key="9">
    <source>
        <dbReference type="EMBL" id="MFB9575969.1"/>
    </source>
</evidence>
<dbReference type="PROSITE" id="PS50928">
    <property type="entry name" value="ABC_TM1"/>
    <property type="match status" value="1"/>
</dbReference>
<comment type="caution">
    <text evidence="9">The sequence shown here is derived from an EMBL/GenBank/DDBJ whole genome shotgun (WGS) entry which is preliminary data.</text>
</comment>
<keyword evidence="10" id="KW-1185">Reference proteome</keyword>
<sequence length="281" mass="30526">MTPRSPRRRPGRILAQAATYTVAALVALVFLAPLYLVVLTSLKSGTEAQTMSFALPRSWQIDNYLTVIETGDALQALINSVLISGAVTLGTILVCSLAAFVIARRPGRITGGVYSYLLTGLIAPFAFIPAIRLLQEIGLGGSYTGLILTDIAVQIPFITLIYVGFIRQLPREIDEAALLDGAGSLRLFFTIIFPLLRPVSSTALILVFTYAWNEFQNVLFLIPDADRWTLPMTVFTFQTTHSFDYSLVCADLVLTMLPVVAVYLAAQKYIVSGMVAGAVKA</sequence>
<protein>
    <submittedName>
        <fullName evidence="9">Carbohydrate ABC transporter permease</fullName>
    </submittedName>
</protein>
<evidence type="ECO:0000256" key="1">
    <source>
        <dbReference type="ARBA" id="ARBA00004651"/>
    </source>
</evidence>
<keyword evidence="5 7" id="KW-1133">Transmembrane helix</keyword>
<evidence type="ECO:0000256" key="2">
    <source>
        <dbReference type="ARBA" id="ARBA00022448"/>
    </source>
</evidence>
<accession>A0ABV5RDT3</accession>
<keyword evidence="4 7" id="KW-0812">Transmembrane</keyword>
<dbReference type="EMBL" id="JBHMCG010000117">
    <property type="protein sequence ID" value="MFB9575969.1"/>
    <property type="molecule type" value="Genomic_DNA"/>
</dbReference>
<dbReference type="CDD" id="cd06261">
    <property type="entry name" value="TM_PBP2"/>
    <property type="match status" value="1"/>
</dbReference>
<dbReference type="InterPro" id="IPR000515">
    <property type="entry name" value="MetI-like"/>
</dbReference>
<comment type="similarity">
    <text evidence="7">Belongs to the binding-protein-dependent transport system permease family.</text>
</comment>
<dbReference type="InterPro" id="IPR035906">
    <property type="entry name" value="MetI-like_sf"/>
</dbReference>
<feature type="transmembrane region" description="Helical" evidence="7">
    <location>
        <begin position="114"/>
        <end position="134"/>
    </location>
</feature>
<feature type="transmembrane region" description="Helical" evidence="7">
    <location>
        <begin position="245"/>
        <end position="266"/>
    </location>
</feature>
<reference evidence="9 10" key="1">
    <citation type="submission" date="2024-09" db="EMBL/GenBank/DDBJ databases">
        <authorList>
            <person name="Sun Q."/>
            <person name="Mori K."/>
        </authorList>
    </citation>
    <scope>NUCLEOTIDE SEQUENCE [LARGE SCALE GENOMIC DNA]</scope>
    <source>
        <strain evidence="9 10">JCM 3331</strain>
    </source>
</reference>
<feature type="transmembrane region" description="Helical" evidence="7">
    <location>
        <begin position="187"/>
        <end position="212"/>
    </location>
</feature>
<keyword evidence="3" id="KW-1003">Cell membrane</keyword>
<dbReference type="Pfam" id="PF00528">
    <property type="entry name" value="BPD_transp_1"/>
    <property type="match status" value="1"/>
</dbReference>
<gene>
    <name evidence="9" type="ORF">ACFFTL_27705</name>
</gene>
<evidence type="ECO:0000256" key="7">
    <source>
        <dbReference type="RuleBase" id="RU363032"/>
    </source>
</evidence>
<feature type="domain" description="ABC transmembrane type-1" evidence="8">
    <location>
        <begin position="77"/>
        <end position="266"/>
    </location>
</feature>
<evidence type="ECO:0000256" key="3">
    <source>
        <dbReference type="ARBA" id="ARBA00022475"/>
    </source>
</evidence>
<evidence type="ECO:0000256" key="5">
    <source>
        <dbReference type="ARBA" id="ARBA00022989"/>
    </source>
</evidence>
<organism evidence="9 10">
    <name type="scientific">Streptomyces yanii</name>
    <dbReference type="NCBI Taxonomy" id="78510"/>
    <lineage>
        <taxon>Bacteria</taxon>
        <taxon>Bacillati</taxon>
        <taxon>Actinomycetota</taxon>
        <taxon>Actinomycetes</taxon>
        <taxon>Kitasatosporales</taxon>
        <taxon>Streptomycetaceae</taxon>
        <taxon>Streptomyces</taxon>
    </lineage>
</organism>
<keyword evidence="2 7" id="KW-0813">Transport</keyword>
<name>A0ABV5RDT3_9ACTN</name>
<keyword evidence="6 7" id="KW-0472">Membrane</keyword>
<evidence type="ECO:0000259" key="8">
    <source>
        <dbReference type="PROSITE" id="PS50928"/>
    </source>
</evidence>
<dbReference type="Proteomes" id="UP001589710">
    <property type="component" value="Unassembled WGS sequence"/>
</dbReference>